<reference evidence="2 3" key="1">
    <citation type="submission" date="2020-04" db="EMBL/GenBank/DDBJ databases">
        <title>Draft Whole-Genome sequence of Marichromatium bheemlicum DSM 18632, type strain.</title>
        <authorList>
            <person name="Kyndt J.A."/>
            <person name="Meyer T.E."/>
        </authorList>
    </citation>
    <scope>NUCLEOTIDE SEQUENCE [LARGE SCALE GENOMIC DNA]</scope>
    <source>
        <strain evidence="2 3">DSM 18632</strain>
    </source>
</reference>
<gene>
    <name evidence="2" type="ORF">HF203_07715</name>
</gene>
<dbReference type="InterPro" id="IPR010359">
    <property type="entry name" value="IrrE_HExxH"/>
</dbReference>
<dbReference type="RefSeq" id="WP_168668342.1">
    <property type="nucleotide sequence ID" value="NZ_JAAXKX010000008.1"/>
</dbReference>
<dbReference type="InterPro" id="IPR052345">
    <property type="entry name" value="Rad_response_metalloprotease"/>
</dbReference>
<dbReference type="Proteomes" id="UP000740754">
    <property type="component" value="Unassembled WGS sequence"/>
</dbReference>
<name>A0ABX1I773_9GAMM</name>
<evidence type="ECO:0000313" key="2">
    <source>
        <dbReference type="EMBL" id="NKN33108.1"/>
    </source>
</evidence>
<dbReference type="PANTHER" id="PTHR43236">
    <property type="entry name" value="ANTITOXIN HIGA1"/>
    <property type="match status" value="1"/>
</dbReference>
<organism evidence="2 3">
    <name type="scientific">Marichromatium bheemlicum</name>
    <dbReference type="NCBI Taxonomy" id="365339"/>
    <lineage>
        <taxon>Bacteria</taxon>
        <taxon>Pseudomonadati</taxon>
        <taxon>Pseudomonadota</taxon>
        <taxon>Gammaproteobacteria</taxon>
        <taxon>Chromatiales</taxon>
        <taxon>Chromatiaceae</taxon>
        <taxon>Marichromatium</taxon>
    </lineage>
</organism>
<evidence type="ECO:0000259" key="1">
    <source>
        <dbReference type="Pfam" id="PF06114"/>
    </source>
</evidence>
<protein>
    <submittedName>
        <fullName evidence="2">ImmA/IrrE family metallo-endopeptidase</fullName>
    </submittedName>
</protein>
<dbReference type="EMBL" id="JAAXKX010000008">
    <property type="protein sequence ID" value="NKN33108.1"/>
    <property type="molecule type" value="Genomic_DNA"/>
</dbReference>
<sequence length="299" mass="33665">MTDENLSPEHWAFRLTHILNAACVDDRFPVDVKAVAKEISKQLYPNDPVSLVKGRSLPGFDGALYKAPLGKKGWGIFFNSDVSSPGRINFTLAHEFGHYLLHRLNHPNGIECEKEGIARWESEYGQIEHQANVFAANLLMPLDDFRRNIGGQDRPCLDDLGECANRYEVSLIAAALRWVEYTGRRACLVLSRDDFVLWARSSKRAFRTGLYIKTAGLPPVPVPLSALACRQHELVGGRGSTQHPPGVWFSEECEELVLYSDQYDFTISLLHFSNVAEGFEPGEEVEEDVSDRYAKLLNR</sequence>
<comment type="caution">
    <text evidence="2">The sequence shown here is derived from an EMBL/GenBank/DDBJ whole genome shotgun (WGS) entry which is preliminary data.</text>
</comment>
<accession>A0ABX1I773</accession>
<dbReference type="PANTHER" id="PTHR43236:SF2">
    <property type="entry name" value="BLL0069 PROTEIN"/>
    <property type="match status" value="1"/>
</dbReference>
<feature type="domain" description="IrrE N-terminal-like" evidence="1">
    <location>
        <begin position="70"/>
        <end position="178"/>
    </location>
</feature>
<dbReference type="Pfam" id="PF06114">
    <property type="entry name" value="Peptidase_M78"/>
    <property type="match status" value="1"/>
</dbReference>
<proteinExistence type="predicted"/>
<keyword evidence="3" id="KW-1185">Reference proteome</keyword>
<dbReference type="Gene3D" id="1.10.10.2910">
    <property type="match status" value="1"/>
</dbReference>
<evidence type="ECO:0000313" key="3">
    <source>
        <dbReference type="Proteomes" id="UP000740754"/>
    </source>
</evidence>